<evidence type="ECO:0000256" key="1">
    <source>
        <dbReference type="SAM" id="MobiDB-lite"/>
    </source>
</evidence>
<accession>A0A1I7XZK8</accession>
<reference evidence="3" key="1">
    <citation type="submission" date="2016-11" db="UniProtKB">
        <authorList>
            <consortium name="WormBaseParasite"/>
        </authorList>
    </citation>
    <scope>IDENTIFICATION</scope>
</reference>
<evidence type="ECO:0000313" key="2">
    <source>
        <dbReference type="Proteomes" id="UP000095287"/>
    </source>
</evidence>
<organism evidence="2 3">
    <name type="scientific">Steinernema glaseri</name>
    <dbReference type="NCBI Taxonomy" id="37863"/>
    <lineage>
        <taxon>Eukaryota</taxon>
        <taxon>Metazoa</taxon>
        <taxon>Ecdysozoa</taxon>
        <taxon>Nematoda</taxon>
        <taxon>Chromadorea</taxon>
        <taxon>Rhabditida</taxon>
        <taxon>Tylenchina</taxon>
        <taxon>Panagrolaimomorpha</taxon>
        <taxon>Strongyloidoidea</taxon>
        <taxon>Steinernematidae</taxon>
        <taxon>Steinernema</taxon>
    </lineage>
</organism>
<dbReference type="AlphaFoldDB" id="A0A1I7XZK8"/>
<keyword evidence="2" id="KW-1185">Reference proteome</keyword>
<dbReference type="WBParaSite" id="L893_g10934.t1">
    <property type="protein sequence ID" value="L893_g10934.t1"/>
    <property type="gene ID" value="L893_g10934"/>
</dbReference>
<evidence type="ECO:0000313" key="3">
    <source>
        <dbReference type="WBParaSite" id="L893_g10934.t1"/>
    </source>
</evidence>
<dbReference type="Proteomes" id="UP000095287">
    <property type="component" value="Unplaced"/>
</dbReference>
<name>A0A1I7XZK8_9BILA</name>
<sequence length="119" mass="12728">MTIAFHALVLCDKDCVRAAKLLRTKNAEQIKEFAERHAEDLDEAVATVDAMESTSEAIEEAIEEVPDVDAPIESGRESGSSATGSEDVPSVPSENGQPDEAPSPSCPERQSPTDDDDVK</sequence>
<proteinExistence type="predicted"/>
<feature type="region of interest" description="Disordered" evidence="1">
    <location>
        <begin position="62"/>
        <end position="119"/>
    </location>
</feature>
<protein>
    <submittedName>
        <fullName evidence="3">DUF1161 domain-containing protein</fullName>
    </submittedName>
</protein>